<dbReference type="InterPro" id="IPR019163">
    <property type="entry name" value="THO_Thoc5"/>
</dbReference>
<feature type="region of interest" description="Disordered" evidence="5">
    <location>
        <begin position="1"/>
        <end position="38"/>
    </location>
</feature>
<dbReference type="EMBL" id="JAWJWE010000038">
    <property type="protein sequence ID" value="KAK6623611.1"/>
    <property type="molecule type" value="Genomic_DNA"/>
</dbReference>
<feature type="compositionally biased region" description="Acidic residues" evidence="5">
    <location>
        <begin position="317"/>
        <end position="327"/>
    </location>
</feature>
<organism evidence="6 7">
    <name type="scientific">Polyplax serrata</name>
    <name type="common">Common mouse louse</name>
    <dbReference type="NCBI Taxonomy" id="468196"/>
    <lineage>
        <taxon>Eukaryota</taxon>
        <taxon>Metazoa</taxon>
        <taxon>Ecdysozoa</taxon>
        <taxon>Arthropoda</taxon>
        <taxon>Hexapoda</taxon>
        <taxon>Insecta</taxon>
        <taxon>Pterygota</taxon>
        <taxon>Neoptera</taxon>
        <taxon>Paraneoptera</taxon>
        <taxon>Psocodea</taxon>
        <taxon>Troctomorpha</taxon>
        <taxon>Phthiraptera</taxon>
        <taxon>Anoplura</taxon>
        <taxon>Polyplacidae</taxon>
        <taxon>Polyplax</taxon>
    </lineage>
</organism>
<dbReference type="Pfam" id="PF09766">
    <property type="entry name" value="FmiP_Thoc5"/>
    <property type="match status" value="1"/>
</dbReference>
<dbReference type="PANTHER" id="PTHR13375">
    <property type="entry name" value="FMS INTERACTING PROTEIN"/>
    <property type="match status" value="1"/>
</dbReference>
<reference evidence="6 7" key="1">
    <citation type="submission" date="2023-10" db="EMBL/GenBank/DDBJ databases">
        <title>Genomes of two closely related lineages of the louse Polyplax serrata with different host specificities.</title>
        <authorList>
            <person name="Martinu J."/>
            <person name="Tarabai H."/>
            <person name="Stefka J."/>
            <person name="Hypsa V."/>
        </authorList>
    </citation>
    <scope>NUCLEOTIDE SEQUENCE [LARGE SCALE GENOMIC DNA]</scope>
    <source>
        <strain evidence="6">HR10_N</strain>
    </source>
</reference>
<evidence type="ECO:0000256" key="2">
    <source>
        <dbReference type="ARBA" id="ARBA00008044"/>
    </source>
</evidence>
<keyword evidence="3" id="KW-0539">Nucleus</keyword>
<feature type="coiled-coil region" evidence="4">
    <location>
        <begin position="209"/>
        <end position="240"/>
    </location>
</feature>
<evidence type="ECO:0000313" key="7">
    <source>
        <dbReference type="Proteomes" id="UP001372834"/>
    </source>
</evidence>
<protein>
    <recommendedName>
        <fullName evidence="8">THO complex subunit 5</fullName>
    </recommendedName>
</protein>
<dbReference type="AlphaFoldDB" id="A0AAN8S171"/>
<proteinExistence type="inferred from homology"/>
<gene>
    <name evidence="6" type="ORF">RUM43_009463</name>
</gene>
<accession>A0AAN8S171</accession>
<comment type="caution">
    <text evidence="6">The sequence shown here is derived from an EMBL/GenBank/DDBJ whole genome shotgun (WGS) entry which is preliminary data.</text>
</comment>
<keyword evidence="4" id="KW-0175">Coiled coil</keyword>
<feature type="compositionally biased region" description="Polar residues" evidence="5">
    <location>
        <begin position="25"/>
        <end position="37"/>
    </location>
</feature>
<sequence length="684" mass="77826">MAKDTRPIEQGDTSATAKKRRITKGNASAEGTSQPNTPEVDLYNEVVTFEEMEAKERNAEKDVKLYLQICSEIKSLLIEIGQLKAKPSEETASLVKEKQFEISLKIIMLKKLNRLEKVRMKESRVALQLAREQVDSDHLQLQNMLYEVLHLTKEVKKCLEFKSKDEEMDLVPVDEFYANAPESISKPEVTKKNDHELKLARLQWELVQRKDLAAQCKKLEANKESVAKDIEAKKEQLNNLAPLLKSVLDATKPLQENLGMPLEKAKKLSDLVYLLPKPLYVLYVQADAYSQVVKWISVTINGECDKTPTEELHLDDISSDDSDSDDADVSHRRKINFQDRKKSGGGSNIRDRVEQKKNECIKKHQLSVILKITLKTKEVLMIEFQWLTMLEVICVLPSISLNESLGIAADDLLSSRNILSSLFPGDNGETCPNSSAYYQLRRAGLDSFPSGSNSFGIPYRWAQEVCGIDLLPPTPEIRFSLSQKTLESTMKIIRHRFRNRLSLARQILRLETGFTITHKKMLSTLTSFVTISLEEFSKLPTAQQVLNDNIVDGSFLFYKATLQVNPAKLYAYIAVSPNYPCQYPLILVEFVYKGNTYNALNSNGLRDLEKEFNVYAEDPAEENKDEGTLLRQMTKLFHSVEIFAHVELSNEVNVQATYFRPIQGRSRSYPYKYISSGGGIYIQR</sequence>
<dbReference type="GO" id="GO:0000445">
    <property type="term" value="C:THO complex part of transcription export complex"/>
    <property type="evidence" value="ECO:0007669"/>
    <property type="project" value="TreeGrafter"/>
</dbReference>
<dbReference type="GO" id="GO:0003729">
    <property type="term" value="F:mRNA binding"/>
    <property type="evidence" value="ECO:0007669"/>
    <property type="project" value="TreeGrafter"/>
</dbReference>
<feature type="region of interest" description="Disordered" evidence="5">
    <location>
        <begin position="311"/>
        <end position="349"/>
    </location>
</feature>
<comment type="similarity">
    <text evidence="2">Belongs to the THOC5 family.</text>
</comment>
<dbReference type="GO" id="GO:0006406">
    <property type="term" value="P:mRNA export from nucleus"/>
    <property type="evidence" value="ECO:0007669"/>
    <property type="project" value="TreeGrafter"/>
</dbReference>
<evidence type="ECO:0000256" key="1">
    <source>
        <dbReference type="ARBA" id="ARBA00004123"/>
    </source>
</evidence>
<evidence type="ECO:0008006" key="8">
    <source>
        <dbReference type="Google" id="ProtNLM"/>
    </source>
</evidence>
<name>A0AAN8S171_POLSC</name>
<comment type="subcellular location">
    <subcellularLocation>
        <location evidence="1">Nucleus</location>
    </subcellularLocation>
</comment>
<evidence type="ECO:0000256" key="4">
    <source>
        <dbReference type="SAM" id="Coils"/>
    </source>
</evidence>
<evidence type="ECO:0000313" key="6">
    <source>
        <dbReference type="EMBL" id="KAK6623611.1"/>
    </source>
</evidence>
<dbReference type="Proteomes" id="UP001372834">
    <property type="component" value="Unassembled WGS sequence"/>
</dbReference>
<dbReference type="PANTHER" id="PTHR13375:SF3">
    <property type="entry name" value="THO COMPLEX SUBUNIT 5 HOMOLOG"/>
    <property type="match status" value="1"/>
</dbReference>
<evidence type="ECO:0000256" key="5">
    <source>
        <dbReference type="SAM" id="MobiDB-lite"/>
    </source>
</evidence>
<evidence type="ECO:0000256" key="3">
    <source>
        <dbReference type="ARBA" id="ARBA00023242"/>
    </source>
</evidence>